<keyword evidence="5" id="KW-1185">Reference proteome</keyword>
<feature type="domain" description="Glycosyltransferase 2-like" evidence="3">
    <location>
        <begin position="5"/>
        <end position="134"/>
    </location>
</feature>
<dbReference type="PANTHER" id="PTHR22916:SF51">
    <property type="entry name" value="GLYCOSYLTRANSFERASE EPSH-RELATED"/>
    <property type="match status" value="1"/>
</dbReference>
<dbReference type="EMBL" id="FMXA01000005">
    <property type="protein sequence ID" value="SDA42583.1"/>
    <property type="molecule type" value="Genomic_DNA"/>
</dbReference>
<evidence type="ECO:0000256" key="2">
    <source>
        <dbReference type="ARBA" id="ARBA00022679"/>
    </source>
</evidence>
<dbReference type="GO" id="GO:0016757">
    <property type="term" value="F:glycosyltransferase activity"/>
    <property type="evidence" value="ECO:0007669"/>
    <property type="project" value="UniProtKB-KW"/>
</dbReference>
<dbReference type="GeneID" id="87755545"/>
<dbReference type="STRING" id="209880.SAMN02910343_00502"/>
<protein>
    <submittedName>
        <fullName evidence="4">Glycosyltransferase involved in cell wall bisynthesis</fullName>
    </submittedName>
</protein>
<sequence length="313" mass="36180">MPKVSVIVPVYNVAAYLDKCIESLCNQTIEDIEIILVDDGSKDESGVMCDEYAKMDARIKVIHKSNGGLSDARNAGLDICQGEYIGFVDSDDCVEKEMYEVLYDRAIKFNADVSGCMLNYIYNDKVIAGDGKNFTSNDKICIIKFIFEGYGGQISVCNKIFKKDIFDCLRFDVGKYYEDAYFVLKWIEKASCFTCINHGYYNYFYRTDSITTEKFSKKAWDIVEAYKYNLGVIKEKYPKAQYYAERRLWWAYRIIIERMTRNNISSHEAVKPLKKNLIRILSNPVISFKAKLGYILLCISTKFYIKVRSDSTH</sequence>
<evidence type="ECO:0000313" key="5">
    <source>
        <dbReference type="Proteomes" id="UP000199689"/>
    </source>
</evidence>
<dbReference type="Proteomes" id="UP000199689">
    <property type="component" value="Unassembled WGS sequence"/>
</dbReference>
<gene>
    <name evidence="4" type="ORF">SAMN02910343_00502</name>
</gene>
<keyword evidence="2 4" id="KW-0808">Transferase</keyword>
<dbReference type="AlphaFoldDB" id="A0A1G5V9M9"/>
<dbReference type="PANTHER" id="PTHR22916">
    <property type="entry name" value="GLYCOSYLTRANSFERASE"/>
    <property type="match status" value="1"/>
</dbReference>
<dbReference type="OrthoDB" id="396512at2"/>
<accession>A0A1G5V9M9</accession>
<proteinExistence type="predicted"/>
<reference evidence="4 5" key="1">
    <citation type="submission" date="2016-10" db="EMBL/GenBank/DDBJ databases">
        <authorList>
            <person name="de Groot N.N."/>
        </authorList>
    </citation>
    <scope>NUCLEOTIDE SEQUENCE [LARGE SCALE GENOMIC DNA]</scope>
    <source>
        <strain evidence="4 5">DSM 15230</strain>
    </source>
</reference>
<dbReference type="CDD" id="cd00761">
    <property type="entry name" value="Glyco_tranf_GTA_type"/>
    <property type="match status" value="1"/>
</dbReference>
<dbReference type="RefSeq" id="WP_091363490.1">
    <property type="nucleotide sequence ID" value="NZ_FMXA01000005.1"/>
</dbReference>
<dbReference type="Pfam" id="PF00535">
    <property type="entry name" value="Glycos_transf_2"/>
    <property type="match status" value="1"/>
</dbReference>
<keyword evidence="1" id="KW-0328">Glycosyltransferase</keyword>
<dbReference type="InterPro" id="IPR001173">
    <property type="entry name" value="Glyco_trans_2-like"/>
</dbReference>
<name>A0A1G5V9M9_9FIRM</name>
<dbReference type="SUPFAM" id="SSF53448">
    <property type="entry name" value="Nucleotide-diphospho-sugar transferases"/>
    <property type="match status" value="1"/>
</dbReference>
<dbReference type="Gene3D" id="3.90.550.10">
    <property type="entry name" value="Spore Coat Polysaccharide Biosynthesis Protein SpsA, Chain A"/>
    <property type="match status" value="1"/>
</dbReference>
<evidence type="ECO:0000259" key="3">
    <source>
        <dbReference type="Pfam" id="PF00535"/>
    </source>
</evidence>
<evidence type="ECO:0000256" key="1">
    <source>
        <dbReference type="ARBA" id="ARBA00022676"/>
    </source>
</evidence>
<dbReference type="InterPro" id="IPR029044">
    <property type="entry name" value="Nucleotide-diphossugar_trans"/>
</dbReference>
<evidence type="ECO:0000313" key="4">
    <source>
        <dbReference type="EMBL" id="SDA42583.1"/>
    </source>
</evidence>
<organism evidence="4 5">
    <name type="scientific">Allisonella histaminiformans</name>
    <dbReference type="NCBI Taxonomy" id="209880"/>
    <lineage>
        <taxon>Bacteria</taxon>
        <taxon>Bacillati</taxon>
        <taxon>Bacillota</taxon>
        <taxon>Negativicutes</taxon>
        <taxon>Veillonellales</taxon>
        <taxon>Veillonellaceae</taxon>
        <taxon>Allisonella</taxon>
    </lineage>
</organism>